<organism evidence="2">
    <name type="scientific">Rhizochromulina marina</name>
    <dbReference type="NCBI Taxonomy" id="1034831"/>
    <lineage>
        <taxon>Eukaryota</taxon>
        <taxon>Sar</taxon>
        <taxon>Stramenopiles</taxon>
        <taxon>Ochrophyta</taxon>
        <taxon>Dictyochophyceae</taxon>
        <taxon>Rhizochromulinales</taxon>
        <taxon>Rhizochromulina</taxon>
    </lineage>
</organism>
<reference evidence="2" key="1">
    <citation type="submission" date="2021-01" db="EMBL/GenBank/DDBJ databases">
        <authorList>
            <person name="Corre E."/>
            <person name="Pelletier E."/>
            <person name="Niang G."/>
            <person name="Scheremetjew M."/>
            <person name="Finn R."/>
            <person name="Kale V."/>
            <person name="Holt S."/>
            <person name="Cochrane G."/>
            <person name="Meng A."/>
            <person name="Brown T."/>
            <person name="Cohen L."/>
        </authorList>
    </citation>
    <scope>NUCLEOTIDE SEQUENCE</scope>
    <source>
        <strain evidence="2">CCMP1243</strain>
    </source>
</reference>
<dbReference type="Gene3D" id="3.40.525.10">
    <property type="entry name" value="CRAL-TRIO lipid binding domain"/>
    <property type="match status" value="1"/>
</dbReference>
<sequence length="168" mass="19421">MHWLLRDCHGRAVLVFNPHCLDQAQCSVARYQHMGMYLMEQATNCPEVQRRGVALIFDCRQMPLSLLYQFTLEDVQRGTRMWQGAFPCRVRQIYILGLSRATGNIVRSTLFFFTSSKMRSRVVMVPTPEALAALLGEDFLPTVLGGQLKDFDWERQMQEHIRDGKPLI</sequence>
<dbReference type="PANTHER" id="PTHR10174:SF208">
    <property type="entry name" value="CRAL-TRIO DOMAIN-CONTAINING PROTEIN DDB_G0278031"/>
    <property type="match status" value="1"/>
</dbReference>
<protein>
    <recommendedName>
        <fullName evidence="1">CRAL-TRIO domain-containing protein</fullName>
    </recommendedName>
</protein>
<dbReference type="AlphaFoldDB" id="A0A7S2WW88"/>
<evidence type="ECO:0000259" key="1">
    <source>
        <dbReference type="PROSITE" id="PS50191"/>
    </source>
</evidence>
<gene>
    <name evidence="2" type="ORF">RMAR1173_LOCUS20673</name>
</gene>
<dbReference type="GO" id="GO:0016020">
    <property type="term" value="C:membrane"/>
    <property type="evidence" value="ECO:0007669"/>
    <property type="project" value="TreeGrafter"/>
</dbReference>
<dbReference type="Pfam" id="PF00650">
    <property type="entry name" value="CRAL_TRIO"/>
    <property type="match status" value="1"/>
</dbReference>
<dbReference type="EMBL" id="HBHJ01031293">
    <property type="protein sequence ID" value="CAD9709680.1"/>
    <property type="molecule type" value="Transcribed_RNA"/>
</dbReference>
<evidence type="ECO:0000313" key="2">
    <source>
        <dbReference type="EMBL" id="CAD9709680.1"/>
    </source>
</evidence>
<dbReference type="PANTHER" id="PTHR10174">
    <property type="entry name" value="ALPHA-TOCOPHEROL TRANSFER PROTEIN-RELATED"/>
    <property type="match status" value="1"/>
</dbReference>
<dbReference type="PROSITE" id="PS50191">
    <property type="entry name" value="CRAL_TRIO"/>
    <property type="match status" value="1"/>
</dbReference>
<dbReference type="InterPro" id="IPR001251">
    <property type="entry name" value="CRAL-TRIO_dom"/>
</dbReference>
<accession>A0A7S2WW88</accession>
<dbReference type="GO" id="GO:1902936">
    <property type="term" value="F:phosphatidylinositol bisphosphate binding"/>
    <property type="evidence" value="ECO:0007669"/>
    <property type="project" value="TreeGrafter"/>
</dbReference>
<dbReference type="SUPFAM" id="SSF52087">
    <property type="entry name" value="CRAL/TRIO domain"/>
    <property type="match status" value="1"/>
</dbReference>
<dbReference type="InterPro" id="IPR036865">
    <property type="entry name" value="CRAL-TRIO_dom_sf"/>
</dbReference>
<dbReference type="CDD" id="cd00170">
    <property type="entry name" value="SEC14"/>
    <property type="match status" value="1"/>
</dbReference>
<name>A0A7S2WW88_9STRA</name>
<feature type="domain" description="CRAL-TRIO" evidence="1">
    <location>
        <begin position="1"/>
        <end position="152"/>
    </location>
</feature>
<proteinExistence type="predicted"/>